<sequence length="142" mass="15615">MGVPPQYRSVQAFSEGLAAVRIDEGWGYIDTAGAWRISPRPAGTMASFSDGIAVVEEYYKFGYINKTGEWVVKPQFDSALELRLGLAAVRVDADERGFGGSWGFIDRQGRWAIRPVYGAVYSFSDGFARVCFGGDGCGFIYR</sequence>
<evidence type="ECO:0000313" key="2">
    <source>
        <dbReference type="Proteomes" id="UP000249794"/>
    </source>
</evidence>
<evidence type="ECO:0008006" key="3">
    <source>
        <dbReference type="Google" id="ProtNLM"/>
    </source>
</evidence>
<dbReference type="PANTHER" id="PTHR37841:SF1">
    <property type="entry name" value="DUF3298 DOMAIN-CONTAINING PROTEIN"/>
    <property type="match status" value="1"/>
</dbReference>
<dbReference type="Proteomes" id="UP000249794">
    <property type="component" value="Unassembled WGS sequence"/>
</dbReference>
<evidence type="ECO:0000313" key="1">
    <source>
        <dbReference type="EMBL" id="PZO46561.1"/>
    </source>
</evidence>
<dbReference type="SUPFAM" id="SSF69360">
    <property type="entry name" value="Cell wall binding repeat"/>
    <property type="match status" value="1"/>
</dbReference>
<dbReference type="InterPro" id="IPR032774">
    <property type="entry name" value="WG_beta_rep"/>
</dbReference>
<organism evidence="1 2">
    <name type="scientific">Phormidesmis priestleyi</name>
    <dbReference type="NCBI Taxonomy" id="268141"/>
    <lineage>
        <taxon>Bacteria</taxon>
        <taxon>Bacillati</taxon>
        <taxon>Cyanobacteriota</taxon>
        <taxon>Cyanophyceae</taxon>
        <taxon>Leptolyngbyales</taxon>
        <taxon>Leptolyngbyaceae</taxon>
        <taxon>Phormidesmis</taxon>
    </lineage>
</organism>
<comment type="caution">
    <text evidence="1">The sequence shown here is derived from an EMBL/GenBank/DDBJ whole genome shotgun (WGS) entry which is preliminary data.</text>
</comment>
<accession>A0A2W4YH79</accession>
<protein>
    <recommendedName>
        <fullName evidence="3">WG repeat-containing protein</fullName>
    </recommendedName>
</protein>
<name>A0A2W4YH79_9CYAN</name>
<gene>
    <name evidence="1" type="ORF">DCF15_20105</name>
</gene>
<reference evidence="1 2" key="2">
    <citation type="submission" date="2018-06" db="EMBL/GenBank/DDBJ databases">
        <title>Metagenomic assembly of (sub)arctic Cyanobacteria and their associated microbiome from non-axenic cultures.</title>
        <authorList>
            <person name="Baurain D."/>
        </authorList>
    </citation>
    <scope>NUCLEOTIDE SEQUENCE [LARGE SCALE GENOMIC DNA]</scope>
    <source>
        <strain evidence="1">ULC027bin1</strain>
    </source>
</reference>
<dbReference type="AlphaFoldDB" id="A0A2W4YH79"/>
<reference evidence="2" key="1">
    <citation type="submission" date="2018-04" db="EMBL/GenBank/DDBJ databases">
        <authorList>
            <person name="Cornet L."/>
        </authorList>
    </citation>
    <scope>NUCLEOTIDE SEQUENCE [LARGE SCALE GENOMIC DNA]</scope>
</reference>
<dbReference type="PANTHER" id="PTHR37841">
    <property type="entry name" value="GLR2918 PROTEIN"/>
    <property type="match status" value="1"/>
</dbReference>
<dbReference type="EMBL" id="QBMP01000304">
    <property type="protein sequence ID" value="PZO46561.1"/>
    <property type="molecule type" value="Genomic_DNA"/>
</dbReference>
<dbReference type="Pfam" id="PF14903">
    <property type="entry name" value="WG_beta_rep"/>
    <property type="match status" value="4"/>
</dbReference>
<proteinExistence type="predicted"/>